<accession>A0A166E4A8</accession>
<organism evidence="1">
    <name type="scientific">Daucus carota subsp. sativus</name>
    <name type="common">Carrot</name>
    <dbReference type="NCBI Taxonomy" id="79200"/>
    <lineage>
        <taxon>Eukaryota</taxon>
        <taxon>Viridiplantae</taxon>
        <taxon>Streptophyta</taxon>
        <taxon>Embryophyta</taxon>
        <taxon>Tracheophyta</taxon>
        <taxon>Spermatophyta</taxon>
        <taxon>Magnoliopsida</taxon>
        <taxon>eudicotyledons</taxon>
        <taxon>Gunneridae</taxon>
        <taxon>Pentapetalae</taxon>
        <taxon>asterids</taxon>
        <taxon>campanulids</taxon>
        <taxon>Apiales</taxon>
        <taxon>Apiaceae</taxon>
        <taxon>Apioideae</taxon>
        <taxon>Scandiceae</taxon>
        <taxon>Daucinae</taxon>
        <taxon>Daucus</taxon>
        <taxon>Daucus sect. Daucus</taxon>
    </lineage>
</organism>
<evidence type="ECO:0000313" key="2">
    <source>
        <dbReference type="EMBL" id="WOG88570.1"/>
    </source>
</evidence>
<dbReference type="Gramene" id="KZN06074">
    <property type="protein sequence ID" value="KZN06074"/>
    <property type="gene ID" value="DCAR_006911"/>
</dbReference>
<dbReference type="EMBL" id="LNRQ01000002">
    <property type="protein sequence ID" value="KZN06074.1"/>
    <property type="molecule type" value="Genomic_DNA"/>
</dbReference>
<evidence type="ECO:0000313" key="3">
    <source>
        <dbReference type="Proteomes" id="UP000077755"/>
    </source>
</evidence>
<sequence length="50" mass="5500">MIGDVSTLTYSNRRIHVSVQPLDAGIDVSSMECATFSSSTPQEFWTTPHV</sequence>
<dbReference type="Proteomes" id="UP000077755">
    <property type="component" value="Chromosome 2"/>
</dbReference>
<evidence type="ECO:0000313" key="1">
    <source>
        <dbReference type="EMBL" id="KZN06074.1"/>
    </source>
</evidence>
<dbReference type="EMBL" id="CP093344">
    <property type="protein sequence ID" value="WOG88570.1"/>
    <property type="molecule type" value="Genomic_DNA"/>
</dbReference>
<reference evidence="2" key="2">
    <citation type="submission" date="2022-03" db="EMBL/GenBank/DDBJ databases">
        <title>Draft title - Genomic analysis of global carrot germplasm unveils the trajectory of domestication and the origin of high carotenoid orange carrot.</title>
        <authorList>
            <person name="Iorizzo M."/>
            <person name="Ellison S."/>
            <person name="Senalik D."/>
            <person name="Macko-Podgorni A."/>
            <person name="Grzebelus D."/>
            <person name="Bostan H."/>
            <person name="Rolling W."/>
            <person name="Curaba J."/>
            <person name="Simon P."/>
        </authorList>
    </citation>
    <scope>NUCLEOTIDE SEQUENCE</scope>
    <source>
        <tissue evidence="2">Leaf</tissue>
    </source>
</reference>
<protein>
    <submittedName>
        <fullName evidence="1">Uncharacterized protein</fullName>
    </submittedName>
</protein>
<name>A0A166E4A8_DAUCS</name>
<keyword evidence="3" id="KW-1185">Reference proteome</keyword>
<dbReference type="AlphaFoldDB" id="A0A166E4A8"/>
<gene>
    <name evidence="1" type="ORF">DCAR_006911</name>
    <name evidence="2" type="ORF">DCAR_0207805</name>
</gene>
<reference evidence="1" key="1">
    <citation type="journal article" date="2016" name="Nat. Genet.">
        <title>A high-quality carrot genome assembly provides new insights into carotenoid accumulation and asterid genome evolution.</title>
        <authorList>
            <person name="Iorizzo M."/>
            <person name="Ellison S."/>
            <person name="Senalik D."/>
            <person name="Zeng P."/>
            <person name="Satapoomin P."/>
            <person name="Huang J."/>
            <person name="Bowman M."/>
            <person name="Iovene M."/>
            <person name="Sanseverino W."/>
            <person name="Cavagnaro P."/>
            <person name="Yildiz M."/>
            <person name="Macko-Podgorni A."/>
            <person name="Moranska E."/>
            <person name="Grzebelus E."/>
            <person name="Grzebelus D."/>
            <person name="Ashrafi H."/>
            <person name="Zheng Z."/>
            <person name="Cheng S."/>
            <person name="Spooner D."/>
            <person name="Van Deynze A."/>
            <person name="Simon P."/>
        </authorList>
    </citation>
    <scope>NUCLEOTIDE SEQUENCE [LARGE SCALE GENOMIC DNA]</scope>
    <source>
        <tissue evidence="1">Leaf</tissue>
    </source>
</reference>
<proteinExistence type="predicted"/>